<dbReference type="EMBL" id="JBHOMY010000026">
    <property type="protein sequence ID" value="MFC1457167.1"/>
    <property type="molecule type" value="Genomic_DNA"/>
</dbReference>
<keyword evidence="2" id="KW-1185">Reference proteome</keyword>
<dbReference type="Proteomes" id="UP001593940">
    <property type="component" value="Unassembled WGS sequence"/>
</dbReference>
<evidence type="ECO:0000313" key="1">
    <source>
        <dbReference type="EMBL" id="MFC1457167.1"/>
    </source>
</evidence>
<comment type="caution">
    <text evidence="1">The sequence shown here is derived from an EMBL/GenBank/DDBJ whole genome shotgun (WGS) entry which is preliminary data.</text>
</comment>
<dbReference type="RefSeq" id="WP_377029675.1">
    <property type="nucleotide sequence ID" value="NZ_JBHOMY010000026.1"/>
</dbReference>
<proteinExistence type="predicted"/>
<reference evidence="1 2" key="1">
    <citation type="submission" date="2024-09" db="EMBL/GenBank/DDBJ databases">
        <title>Nodulacao em especies de Leguminosae Basais da Amazonia e Caracterizacao dos Rizobios e Bacterias Associadas aos Nodulos.</title>
        <authorList>
            <person name="Jambeiro I.C.A."/>
            <person name="Lopes I.S."/>
            <person name="Aguiar E.R.G.R."/>
            <person name="Santos A.F.J."/>
            <person name="Dos Santos J.M.F."/>
            <person name="Gross E."/>
        </authorList>
    </citation>
    <scope>NUCLEOTIDE SEQUENCE [LARGE SCALE GENOMIC DNA]</scope>
    <source>
        <strain evidence="1 2">BRUESC1165</strain>
    </source>
</reference>
<evidence type="ECO:0000313" key="2">
    <source>
        <dbReference type="Proteomes" id="UP001593940"/>
    </source>
</evidence>
<name>A0ABV6Y7B9_9HYPH</name>
<gene>
    <name evidence="1" type="ORF">ACETIH_10635</name>
</gene>
<accession>A0ABV6Y7B9</accession>
<organism evidence="1 2">
    <name type="scientific">Microvirga arabica</name>
    <dbReference type="NCBI Taxonomy" id="1128671"/>
    <lineage>
        <taxon>Bacteria</taxon>
        <taxon>Pseudomonadati</taxon>
        <taxon>Pseudomonadota</taxon>
        <taxon>Alphaproteobacteria</taxon>
        <taxon>Hyphomicrobiales</taxon>
        <taxon>Methylobacteriaceae</taxon>
        <taxon>Microvirga</taxon>
    </lineage>
</organism>
<sequence length="122" mass="13259">MSNNLVETLFGAGLLPKTDFPPGSRYQGSAVRTRPGPDGAPVAYLTLRFCPDPARFATLSVHRVVAGERLDQTSARLIGDPQQFWALCDANGAVWPQELEADDCRVRLTLPIDVPAPKEDTP</sequence>
<protein>
    <submittedName>
        <fullName evidence="1">Uncharacterized protein</fullName>
    </submittedName>
</protein>